<reference evidence="8" key="1">
    <citation type="submission" date="2017-02" db="EMBL/GenBank/DDBJ databases">
        <authorList>
            <person name="Varghese N."/>
            <person name="Submissions S."/>
        </authorList>
    </citation>
    <scope>NUCLEOTIDE SEQUENCE [LARGE SCALE GENOMIC DNA]</scope>
    <source>
        <strain evidence="8">ATCC 700200</strain>
    </source>
</reference>
<dbReference type="GO" id="GO:0016020">
    <property type="term" value="C:membrane"/>
    <property type="evidence" value="ECO:0007669"/>
    <property type="project" value="TreeGrafter"/>
</dbReference>
<dbReference type="STRING" id="48467.SAMN02745166_00840"/>
<dbReference type="GO" id="GO:0008236">
    <property type="term" value="F:serine-type peptidase activity"/>
    <property type="evidence" value="ECO:0007669"/>
    <property type="project" value="InterPro"/>
</dbReference>
<dbReference type="PANTHER" id="PTHR10628:SF30">
    <property type="entry name" value="EXO-ALPHA-SIALIDASE"/>
    <property type="match status" value="1"/>
</dbReference>
<dbReference type="AlphaFoldDB" id="A0A1T4WX71"/>
<dbReference type="Gene3D" id="3.40.50.1820">
    <property type="entry name" value="alpha/beta hydrolase"/>
    <property type="match status" value="1"/>
</dbReference>
<evidence type="ECO:0000256" key="3">
    <source>
        <dbReference type="ARBA" id="ARBA00012733"/>
    </source>
</evidence>
<evidence type="ECO:0000313" key="7">
    <source>
        <dbReference type="EMBL" id="SKA81953.1"/>
    </source>
</evidence>
<gene>
    <name evidence="7" type="ORF">SAMN02745166_00840</name>
</gene>
<comment type="catalytic activity">
    <reaction evidence="1">
        <text>Hydrolysis of alpha-(2-&gt;3)-, alpha-(2-&gt;6)-, alpha-(2-&gt;8)- glycosidic linkages of terminal sialic acid residues in oligosaccharides, glycoproteins, glycolipids, colominic acid and synthetic substrates.</text>
        <dbReference type="EC" id="3.2.1.18"/>
    </reaction>
</comment>
<dbReference type="Pfam" id="PF13088">
    <property type="entry name" value="BNR_2"/>
    <property type="match status" value="1"/>
</dbReference>
<dbReference type="Pfam" id="PF00326">
    <property type="entry name" value="Peptidase_S9"/>
    <property type="match status" value="1"/>
</dbReference>
<evidence type="ECO:0000256" key="1">
    <source>
        <dbReference type="ARBA" id="ARBA00000427"/>
    </source>
</evidence>
<dbReference type="InterPro" id="IPR036278">
    <property type="entry name" value="Sialidase_sf"/>
</dbReference>
<keyword evidence="4" id="KW-0732">Signal</keyword>
<dbReference type="GO" id="GO:0004308">
    <property type="term" value="F:exo-alpha-sialidase activity"/>
    <property type="evidence" value="ECO:0007669"/>
    <property type="project" value="UniProtKB-EC"/>
</dbReference>
<feature type="chain" id="PRO_5013250566" description="exo-alpha-sialidase" evidence="4">
    <location>
        <begin position="21"/>
        <end position="656"/>
    </location>
</feature>
<dbReference type="InterPro" id="IPR026856">
    <property type="entry name" value="Sialidase_fam"/>
</dbReference>
<dbReference type="EMBL" id="FUYE01000002">
    <property type="protein sequence ID" value="SKA81953.1"/>
    <property type="molecule type" value="Genomic_DNA"/>
</dbReference>
<dbReference type="GO" id="GO:0006689">
    <property type="term" value="P:ganglioside catabolic process"/>
    <property type="evidence" value="ECO:0007669"/>
    <property type="project" value="TreeGrafter"/>
</dbReference>
<dbReference type="Proteomes" id="UP000190774">
    <property type="component" value="Unassembled WGS sequence"/>
</dbReference>
<dbReference type="OrthoDB" id="7294637at2"/>
<evidence type="ECO:0000259" key="6">
    <source>
        <dbReference type="Pfam" id="PF13088"/>
    </source>
</evidence>
<feature type="domain" description="Peptidase S9 prolyl oligopeptidase catalytic" evidence="5">
    <location>
        <begin position="511"/>
        <end position="636"/>
    </location>
</feature>
<comment type="similarity">
    <text evidence="2">Belongs to the glycosyl hydrolase 33 family.</text>
</comment>
<name>A0A1T4WX71_9BACT</name>
<dbReference type="PROSITE" id="PS51257">
    <property type="entry name" value="PROKAR_LIPOPROTEIN"/>
    <property type="match status" value="1"/>
</dbReference>
<dbReference type="InterPro" id="IPR029058">
    <property type="entry name" value="AB_hydrolase_fold"/>
</dbReference>
<dbReference type="CDD" id="cd15482">
    <property type="entry name" value="Sialidase_non-viral"/>
    <property type="match status" value="1"/>
</dbReference>
<dbReference type="EC" id="3.2.1.18" evidence="3"/>
<dbReference type="GO" id="GO:0006508">
    <property type="term" value="P:proteolysis"/>
    <property type="evidence" value="ECO:0007669"/>
    <property type="project" value="InterPro"/>
</dbReference>
<dbReference type="InterPro" id="IPR011040">
    <property type="entry name" value="Sialidase"/>
</dbReference>
<organism evidence="7 8">
    <name type="scientific">Prosthecobacter debontii</name>
    <dbReference type="NCBI Taxonomy" id="48467"/>
    <lineage>
        <taxon>Bacteria</taxon>
        <taxon>Pseudomonadati</taxon>
        <taxon>Verrucomicrobiota</taxon>
        <taxon>Verrucomicrobiia</taxon>
        <taxon>Verrucomicrobiales</taxon>
        <taxon>Verrucomicrobiaceae</taxon>
        <taxon>Prosthecobacter</taxon>
    </lineage>
</organism>
<dbReference type="RefSeq" id="WP_078812036.1">
    <property type="nucleotide sequence ID" value="NZ_FUYE01000002.1"/>
</dbReference>
<evidence type="ECO:0000256" key="4">
    <source>
        <dbReference type="SAM" id="SignalP"/>
    </source>
</evidence>
<evidence type="ECO:0000256" key="2">
    <source>
        <dbReference type="ARBA" id="ARBA00009348"/>
    </source>
</evidence>
<evidence type="ECO:0000259" key="5">
    <source>
        <dbReference type="Pfam" id="PF00326"/>
    </source>
</evidence>
<protein>
    <recommendedName>
        <fullName evidence="3">exo-alpha-sialidase</fullName>
        <ecNumber evidence="3">3.2.1.18</ecNumber>
    </recommendedName>
</protein>
<dbReference type="GO" id="GO:0009313">
    <property type="term" value="P:oligosaccharide catabolic process"/>
    <property type="evidence" value="ECO:0007669"/>
    <property type="project" value="TreeGrafter"/>
</dbReference>
<dbReference type="SUPFAM" id="SSF53474">
    <property type="entry name" value="alpha/beta-Hydrolases"/>
    <property type="match status" value="1"/>
</dbReference>
<feature type="signal peptide" evidence="4">
    <location>
        <begin position="1"/>
        <end position="20"/>
    </location>
</feature>
<keyword evidence="8" id="KW-1185">Reference proteome</keyword>
<accession>A0A1T4WX71</accession>
<dbReference type="InterPro" id="IPR001375">
    <property type="entry name" value="Peptidase_S9_cat"/>
</dbReference>
<evidence type="ECO:0000313" key="8">
    <source>
        <dbReference type="Proteomes" id="UP000190774"/>
    </source>
</evidence>
<dbReference type="SUPFAM" id="SSF50939">
    <property type="entry name" value="Sialidases"/>
    <property type="match status" value="1"/>
</dbReference>
<dbReference type="GO" id="GO:0005737">
    <property type="term" value="C:cytoplasm"/>
    <property type="evidence" value="ECO:0007669"/>
    <property type="project" value="TreeGrafter"/>
</dbReference>
<sequence length="656" mass="72881">MKRRLPLLAVLALACTSLFSVEPVLVKTDLFEARKDGYALYRIPGIIVTKRGTVLAYCEARKNDKGDWGPIDIVMRRSTDGAQTWLPRQTVVHMEGDLPVNPVAAAQNLDKPGDNTVNNPVAFADRNGSVHMLYCLEYNHCYYIRSDDDGVTWTQPVDITATFEKFRPEYDWKVIATGPAHGIQLRTGRLIVPIWMSLGTGGHAHRPSVTSTIFSDDHGLTWQRGDIAIPDTPEWVYPNETCILETLVGTVMINTRTESKTHRRLINLSRDGGQTWAKPRFDQGLLEPICMGSIVRYSMRPAADKNRILFANPHNLERLDGKAQEGKSRDRCNLSVKLSFDEGKTWKFNKTLEAGYGGYSDLAVLPNGDALCLYERGDDSGLAVKKSTNYTHLTVARFNLEWLSNGKDSLKGPLDGKMSFGTQRDDFEVAGVEAFVLHPTQPAPNGARPWVWYAPTIGNNPSASNAWLISRLLERGFYVDGIYVGETFANPKSREQFATFYHHLREKYKLAPQVGLIAQSRGGLNHYNLAADHPEWVNCIAGIYTVCDIRSYPGLERAAPSYGLTQEQLNAQISQHTPIERLAPIAAAHIPILHIHGDADKVVPIEANSAALAEKYKALGGAMELVIVPGKGHEFDPGFFESEKMLNFIVKHGLGD</sequence>
<keyword evidence="7" id="KW-0378">Hydrolase</keyword>
<proteinExistence type="inferred from homology"/>
<feature type="domain" description="Sialidase" evidence="6">
    <location>
        <begin position="69"/>
        <end position="369"/>
    </location>
</feature>
<dbReference type="PANTHER" id="PTHR10628">
    <property type="entry name" value="SIALIDASE"/>
    <property type="match status" value="1"/>
</dbReference>
<dbReference type="Gene3D" id="2.120.10.10">
    <property type="match status" value="1"/>
</dbReference>